<dbReference type="OrthoDB" id="9812271at2"/>
<dbReference type="EMBL" id="CYYU01000017">
    <property type="protein sequence ID" value="CUN97332.1"/>
    <property type="molecule type" value="Genomic_DNA"/>
</dbReference>
<dbReference type="RefSeq" id="WP_148485487.1">
    <property type="nucleotide sequence ID" value="NZ_CABIWZ010000017.1"/>
</dbReference>
<protein>
    <submittedName>
        <fullName evidence="1">Uncharacterized protein</fullName>
    </submittedName>
</protein>
<dbReference type="STRING" id="187979.ERS852385_01819"/>
<accession>A0A174B8N3</accession>
<organism evidence="1 2">
    <name type="scientific">Mitsuokella jalaludinii</name>
    <dbReference type="NCBI Taxonomy" id="187979"/>
    <lineage>
        <taxon>Bacteria</taxon>
        <taxon>Bacillati</taxon>
        <taxon>Bacillota</taxon>
        <taxon>Negativicutes</taxon>
        <taxon>Selenomonadales</taxon>
        <taxon>Selenomonadaceae</taxon>
        <taxon>Mitsuokella</taxon>
    </lineage>
</organism>
<keyword evidence="2" id="KW-1185">Reference proteome</keyword>
<evidence type="ECO:0000313" key="1">
    <source>
        <dbReference type="EMBL" id="CUN97332.1"/>
    </source>
</evidence>
<gene>
    <name evidence="1" type="ORF">ERS852385_01819</name>
</gene>
<name>A0A174B8N3_9FIRM</name>
<dbReference type="Proteomes" id="UP000095546">
    <property type="component" value="Unassembled WGS sequence"/>
</dbReference>
<evidence type="ECO:0000313" key="2">
    <source>
        <dbReference type="Proteomes" id="UP000095546"/>
    </source>
</evidence>
<sequence>MPCNLTAFVMGFLLKEYTDGTYNYSDGINNDILDVAKLKEMVSEIIKHQQNPIPRYKDKFIVTTTAEERAFNEASSKIFGIPINLCNSVEQTRERIRQKMKNLSFPIWVLKYVLDGATLKSGKDVVSSLIDDYSGIANNSNYGIAKTDSDIAMAIGKLCIENPGVIDDLALLVTKDKCTEGMKAYLKQYEDGVLPKLANEVNDGGQFINRLKKKFDADAANWVWNTDTANQKINEVVQEYRIIAQSNKILPKSTSFDGTIREWTDKCDMIRISYLYAKNYWEDLSDLMELLYDIKKSGVLLESKREKFLEQITTNGDAFNRFYNSQTDLFKKACAFIVGRFSNQEIQEIFRLLPKNLFTAEKSDYQSTVQSTVDKYISEQSAAKLKEMWRNKTQTDSPRQWSKKYLMPILCMISSEDVPAARAAFGALNRKNPDANSIEKATEFLERADFFERLSSQEERDKAFRENIVKSYSVMLEDLDEVRNDLKRRIPVDPYDWFGLPDVDAKLAAMAEYNYNKTGCGKALEKIEDMDAAEAKQYLKRLIKDNMIVGMEIIKGK</sequence>
<reference evidence="1 2" key="1">
    <citation type="submission" date="2015-09" db="EMBL/GenBank/DDBJ databases">
        <authorList>
            <consortium name="Pathogen Informatics"/>
        </authorList>
    </citation>
    <scope>NUCLEOTIDE SEQUENCE [LARGE SCALE GENOMIC DNA]</scope>
    <source>
        <strain evidence="1 2">2789STDY5608828</strain>
    </source>
</reference>
<proteinExistence type="predicted"/>
<dbReference type="AlphaFoldDB" id="A0A174B8N3"/>